<feature type="coiled-coil region" evidence="1">
    <location>
        <begin position="217"/>
        <end position="463"/>
    </location>
</feature>
<evidence type="ECO:0000256" key="1">
    <source>
        <dbReference type="SAM" id="Coils"/>
    </source>
</evidence>
<reference evidence="3" key="1">
    <citation type="journal article" date="2022" name="bioRxiv">
        <title>Sequencing and chromosome-scale assembly of the giantPleurodeles waltlgenome.</title>
        <authorList>
            <person name="Brown T."/>
            <person name="Elewa A."/>
            <person name="Iarovenko S."/>
            <person name="Subramanian E."/>
            <person name="Araus A.J."/>
            <person name="Petzold A."/>
            <person name="Susuki M."/>
            <person name="Suzuki K.-i.T."/>
            <person name="Hayashi T."/>
            <person name="Toyoda A."/>
            <person name="Oliveira C."/>
            <person name="Osipova E."/>
            <person name="Leigh N.D."/>
            <person name="Simon A."/>
            <person name="Yun M.H."/>
        </authorList>
    </citation>
    <scope>NUCLEOTIDE SEQUENCE</scope>
    <source>
        <strain evidence="3">20211129_DDA</strain>
        <tissue evidence="3">Liver</tissue>
    </source>
</reference>
<feature type="coiled-coil region" evidence="1">
    <location>
        <begin position="822"/>
        <end position="863"/>
    </location>
</feature>
<dbReference type="GO" id="GO:0099158">
    <property type="term" value="P:regulation of recycling endosome localization within postsynapse"/>
    <property type="evidence" value="ECO:0007669"/>
    <property type="project" value="TreeGrafter"/>
</dbReference>
<dbReference type="GO" id="GO:1905244">
    <property type="term" value="P:regulation of modification of synaptic structure"/>
    <property type="evidence" value="ECO:0007669"/>
    <property type="project" value="TreeGrafter"/>
</dbReference>
<protein>
    <recommendedName>
        <fullName evidence="5">GRIP1-associated protein 1</fullName>
    </recommendedName>
</protein>
<sequence>MLLSRFRSAFRIAQLLELRTHNYQLSDTLRKNGAELNTLRQRLASVEKESTKAQKALSKSKKAQEVDALLSENEMLQGKLHSQEEDFRLQNSTLMQELSKLCSQIEQLEMENQRMKEGLPVPCAPSVGSPVDGELLRLQAENTALQKNMAALQERCEKEMAARKQVEGKSNGHRSSLSDVLSDMTLDGHIIGDAETQEDGCPLELSTSEKNLEEHGRLQSEQRLKELEEVRLKWEMEKEEKRLLKEQLQTLESSKQFDLSRLQEELTRVGEKLRKKQESFLRLQTEKETLYNDSRTKIDEIQQRKEEEVKSLNLRNQKLQQDLQAVHQDVADLKGQLQNQRKEHEVAQQALQEQVACQSAVSQEQVESILSENDALRTNLAALEQIQTSKTQEMNLLREQGMSLTAELQQRQADHEALMAQRDDLNTQLQESLRANTRLSEQLQELGQEKERLLQDLDEARKSADKRKAMLDEMAIEMQQEKTRHKEDLGNVKLHHEKEVLGIRAKYEKELRELHEEKNRGEEDLRGQLRDEKARSRELESLQQTVEELRLQIQSLEGAKGWFERRLREAEETIEKNQGEHAENVQHIKDLHTLDLQRKDQDIESVKMQLAEAQRQNDEHQETMNRLRQEIKDTVDGQRILEKKGSAALKDLKRQLQLERKRADKLQERLQEILTNSKTRTGIEDLVLADISSPSRTQTGDSSSVSSFSYRELMKESPAPSSNKSNTGSPQAQPQRPADLSDDEICELFQRLAEIQQEKWMLEEKVKHLEVSSASMADDLCRKSAIIETYVFDSRIDVTAMHGQVDRSSIGSVLRDLVKPGDENLREMNKKLQNMLEEQLTKNMHLQKDLEVLSQEIVRLSKECVPSPESGPGPATSS</sequence>
<feature type="compositionally biased region" description="Polar residues" evidence="2">
    <location>
        <begin position="693"/>
        <end position="709"/>
    </location>
</feature>
<name>A0AAV7LVF7_PLEWA</name>
<organism evidence="3 4">
    <name type="scientific">Pleurodeles waltl</name>
    <name type="common">Iberian ribbed newt</name>
    <dbReference type="NCBI Taxonomy" id="8319"/>
    <lineage>
        <taxon>Eukaryota</taxon>
        <taxon>Metazoa</taxon>
        <taxon>Chordata</taxon>
        <taxon>Craniata</taxon>
        <taxon>Vertebrata</taxon>
        <taxon>Euteleostomi</taxon>
        <taxon>Amphibia</taxon>
        <taxon>Batrachia</taxon>
        <taxon>Caudata</taxon>
        <taxon>Salamandroidea</taxon>
        <taxon>Salamandridae</taxon>
        <taxon>Pleurodelinae</taxon>
        <taxon>Pleurodeles</taxon>
    </lineage>
</organism>
<evidence type="ECO:0000256" key="2">
    <source>
        <dbReference type="SAM" id="MobiDB-lite"/>
    </source>
</evidence>
<feature type="coiled-coil region" evidence="1">
    <location>
        <begin position="504"/>
        <end position="559"/>
    </location>
</feature>
<dbReference type="InterPro" id="IPR026204">
    <property type="entry name" value="GRIPAP1"/>
</dbReference>
<feature type="coiled-coil region" evidence="1">
    <location>
        <begin position="29"/>
        <end position="169"/>
    </location>
</feature>
<feature type="compositionally biased region" description="Polar residues" evidence="2">
    <location>
        <begin position="719"/>
        <end position="734"/>
    </location>
</feature>
<keyword evidence="4" id="KW-1185">Reference proteome</keyword>
<proteinExistence type="predicted"/>
<dbReference type="GO" id="GO:0098978">
    <property type="term" value="C:glutamatergic synapse"/>
    <property type="evidence" value="ECO:0007669"/>
    <property type="project" value="TreeGrafter"/>
</dbReference>
<evidence type="ECO:0000313" key="3">
    <source>
        <dbReference type="EMBL" id="KAJ1095520.1"/>
    </source>
</evidence>
<feature type="coiled-coil region" evidence="1">
    <location>
        <begin position="596"/>
        <end position="676"/>
    </location>
</feature>
<evidence type="ECO:0000313" key="4">
    <source>
        <dbReference type="Proteomes" id="UP001066276"/>
    </source>
</evidence>
<feature type="region of interest" description="Disordered" evidence="2">
    <location>
        <begin position="693"/>
        <end position="740"/>
    </location>
</feature>
<evidence type="ECO:0008006" key="5">
    <source>
        <dbReference type="Google" id="ProtNLM"/>
    </source>
</evidence>
<gene>
    <name evidence="3" type="ORF">NDU88_000682</name>
</gene>
<dbReference type="GO" id="GO:0098837">
    <property type="term" value="C:postsynaptic recycling endosome"/>
    <property type="evidence" value="ECO:0007669"/>
    <property type="project" value="TreeGrafter"/>
</dbReference>
<dbReference type="PANTHER" id="PTHR18978:SF1">
    <property type="entry name" value="GRIP1-ASSOCIATED PROTEIN 1"/>
    <property type="match status" value="1"/>
</dbReference>
<dbReference type="AlphaFoldDB" id="A0AAV7LVF7"/>
<dbReference type="GO" id="GO:0099152">
    <property type="term" value="P:regulation of neurotransmitter receptor transport, endosome to postsynaptic membrane"/>
    <property type="evidence" value="ECO:0007669"/>
    <property type="project" value="TreeGrafter"/>
</dbReference>
<dbReference type="GO" id="GO:0098998">
    <property type="term" value="C:extrinsic component of postsynaptic early endosome membrane"/>
    <property type="evidence" value="ECO:0007669"/>
    <property type="project" value="TreeGrafter"/>
</dbReference>
<dbReference type="GO" id="GO:0098887">
    <property type="term" value="P:neurotransmitter receptor transport, endosome to postsynaptic membrane"/>
    <property type="evidence" value="ECO:0007669"/>
    <property type="project" value="TreeGrafter"/>
</dbReference>
<dbReference type="EMBL" id="JANPWB010000014">
    <property type="protein sequence ID" value="KAJ1095520.1"/>
    <property type="molecule type" value="Genomic_DNA"/>
</dbReference>
<accession>A0AAV7LVF7</accession>
<comment type="caution">
    <text evidence="3">The sequence shown here is derived from an EMBL/GenBank/DDBJ whole genome shotgun (WGS) entry which is preliminary data.</text>
</comment>
<keyword evidence="1" id="KW-0175">Coiled coil</keyword>
<dbReference type="PANTHER" id="PTHR18978">
    <property type="entry name" value="GRIP-1 ASSOCIATED PROTEIN 1"/>
    <property type="match status" value="1"/>
</dbReference>
<dbReference type="Proteomes" id="UP001066276">
    <property type="component" value="Chromosome 10"/>
</dbReference>